<comment type="caution">
    <text evidence="6">The sequence shown here is derived from an EMBL/GenBank/DDBJ whole genome shotgun (WGS) entry which is preliminary data.</text>
</comment>
<keyword evidence="2" id="KW-0479">Metal-binding</keyword>
<dbReference type="InterPro" id="IPR005000">
    <property type="entry name" value="Aldolase/citrate-lyase_domain"/>
</dbReference>
<dbReference type="RefSeq" id="WP_379565280.1">
    <property type="nucleotide sequence ID" value="NZ_JBHSQK010000012.1"/>
</dbReference>
<keyword evidence="6" id="KW-0456">Lyase</keyword>
<proteinExistence type="predicted"/>
<dbReference type="EMBL" id="JBHSQK010000012">
    <property type="protein sequence ID" value="MFC5948226.1"/>
    <property type="molecule type" value="Genomic_DNA"/>
</dbReference>
<dbReference type="Proteomes" id="UP001596119">
    <property type="component" value="Unassembled WGS sequence"/>
</dbReference>
<sequence length="312" mass="32341">MTAAATAPRTALGRARSWLYVPAHRTEVVAKALAGAADAVVLDLEDAVPADAKGAAREAAASVSPGRLPVWVRINGSGTPWAADDVVALRDAPVDGVRVPKADDPDAVAALADRLGRPLHLLLESALGVERAFELARCHPLVAGLSLGEADLAADLRVRGAGLEWARGRVVVAARAAGLPSPVASVWTALGDPEGLAADSAAARDAGFFGRSVIHPSQIEPVHRAFTPDPDEVARARELLGSLETAGESAWVDPRGRFVDPAVVAGARWVVELAETVAADADRGPDTRSVSGPHPTDREPARRPARAGKELP</sequence>
<dbReference type="PANTHER" id="PTHR32308:SF10">
    <property type="entry name" value="CITRATE LYASE SUBUNIT BETA"/>
    <property type="match status" value="1"/>
</dbReference>
<evidence type="ECO:0000313" key="6">
    <source>
        <dbReference type="EMBL" id="MFC5948226.1"/>
    </source>
</evidence>
<dbReference type="InterPro" id="IPR015813">
    <property type="entry name" value="Pyrv/PenolPyrv_kinase-like_dom"/>
</dbReference>
<dbReference type="SUPFAM" id="SSF51621">
    <property type="entry name" value="Phosphoenolpyruvate/pyruvate domain"/>
    <property type="match status" value="1"/>
</dbReference>
<dbReference type="PIRSF" id="PIRSF015582">
    <property type="entry name" value="Cit_lyase_B"/>
    <property type="match status" value="1"/>
</dbReference>
<protein>
    <submittedName>
        <fullName evidence="6">HpcH/HpaI aldolase/citrate lyase family protein</fullName>
    </submittedName>
</protein>
<organism evidence="6 7">
    <name type="scientific">Pseudonocardia lutea</name>
    <dbReference type="NCBI Taxonomy" id="2172015"/>
    <lineage>
        <taxon>Bacteria</taxon>
        <taxon>Bacillati</taxon>
        <taxon>Actinomycetota</taxon>
        <taxon>Actinomycetes</taxon>
        <taxon>Pseudonocardiales</taxon>
        <taxon>Pseudonocardiaceae</taxon>
        <taxon>Pseudonocardia</taxon>
    </lineage>
</organism>
<evidence type="ECO:0000256" key="3">
    <source>
        <dbReference type="ARBA" id="ARBA00022842"/>
    </source>
</evidence>
<dbReference type="InterPro" id="IPR011206">
    <property type="entry name" value="Citrate_lyase_beta/mcl1/mcl2"/>
</dbReference>
<accession>A0ABW1I3N4</accession>
<evidence type="ECO:0000259" key="5">
    <source>
        <dbReference type="Pfam" id="PF03328"/>
    </source>
</evidence>
<feature type="domain" description="HpcH/HpaI aldolase/citrate lyase" evidence="5">
    <location>
        <begin position="16"/>
        <end position="216"/>
    </location>
</feature>
<reference evidence="7" key="1">
    <citation type="journal article" date="2019" name="Int. J. Syst. Evol. Microbiol.">
        <title>The Global Catalogue of Microorganisms (GCM) 10K type strain sequencing project: providing services to taxonomists for standard genome sequencing and annotation.</title>
        <authorList>
            <consortium name="The Broad Institute Genomics Platform"/>
            <consortium name="The Broad Institute Genome Sequencing Center for Infectious Disease"/>
            <person name="Wu L."/>
            <person name="Ma J."/>
        </authorList>
    </citation>
    <scope>NUCLEOTIDE SEQUENCE [LARGE SCALE GENOMIC DNA]</scope>
    <source>
        <strain evidence="7">CGMCC 4.7397</strain>
    </source>
</reference>
<evidence type="ECO:0000256" key="2">
    <source>
        <dbReference type="ARBA" id="ARBA00022723"/>
    </source>
</evidence>
<keyword evidence="7" id="KW-1185">Reference proteome</keyword>
<feature type="compositionally biased region" description="Basic and acidic residues" evidence="4">
    <location>
        <begin position="295"/>
        <end position="312"/>
    </location>
</feature>
<keyword evidence="3" id="KW-0460">Magnesium</keyword>
<dbReference type="PANTHER" id="PTHR32308">
    <property type="entry name" value="LYASE BETA SUBUNIT, PUTATIVE (AFU_ORTHOLOGUE AFUA_4G13030)-RELATED"/>
    <property type="match status" value="1"/>
</dbReference>
<name>A0ABW1I3N4_9PSEU</name>
<evidence type="ECO:0000256" key="1">
    <source>
        <dbReference type="ARBA" id="ARBA00001946"/>
    </source>
</evidence>
<comment type="cofactor">
    <cofactor evidence="1">
        <name>Mg(2+)</name>
        <dbReference type="ChEBI" id="CHEBI:18420"/>
    </cofactor>
</comment>
<dbReference type="GO" id="GO:0016829">
    <property type="term" value="F:lyase activity"/>
    <property type="evidence" value="ECO:0007669"/>
    <property type="project" value="UniProtKB-KW"/>
</dbReference>
<evidence type="ECO:0000256" key="4">
    <source>
        <dbReference type="SAM" id="MobiDB-lite"/>
    </source>
</evidence>
<dbReference type="Gene3D" id="3.20.20.60">
    <property type="entry name" value="Phosphoenolpyruvate-binding domains"/>
    <property type="match status" value="1"/>
</dbReference>
<gene>
    <name evidence="6" type="ORF">ACFQH9_08055</name>
</gene>
<dbReference type="InterPro" id="IPR040442">
    <property type="entry name" value="Pyrv_kinase-like_dom_sf"/>
</dbReference>
<feature type="region of interest" description="Disordered" evidence="4">
    <location>
        <begin position="278"/>
        <end position="312"/>
    </location>
</feature>
<evidence type="ECO:0000313" key="7">
    <source>
        <dbReference type="Proteomes" id="UP001596119"/>
    </source>
</evidence>
<dbReference type="Pfam" id="PF03328">
    <property type="entry name" value="HpcH_HpaI"/>
    <property type="match status" value="1"/>
</dbReference>